<keyword evidence="5 6" id="KW-0472">Membrane</keyword>
<dbReference type="EMBL" id="JBHSOW010000121">
    <property type="protein sequence ID" value="MFC5653338.1"/>
    <property type="molecule type" value="Genomic_DNA"/>
</dbReference>
<feature type="transmembrane region" description="Helical" evidence="6">
    <location>
        <begin position="38"/>
        <end position="62"/>
    </location>
</feature>
<evidence type="ECO:0000313" key="7">
    <source>
        <dbReference type="EMBL" id="MFC5653338.1"/>
    </source>
</evidence>
<reference evidence="8" key="1">
    <citation type="journal article" date="2019" name="Int. J. Syst. Evol. Microbiol.">
        <title>The Global Catalogue of Microorganisms (GCM) 10K type strain sequencing project: providing services to taxonomists for standard genome sequencing and annotation.</title>
        <authorList>
            <consortium name="The Broad Institute Genomics Platform"/>
            <consortium name="The Broad Institute Genome Sequencing Center for Infectious Disease"/>
            <person name="Wu L."/>
            <person name="Ma J."/>
        </authorList>
    </citation>
    <scope>NUCLEOTIDE SEQUENCE [LARGE SCALE GENOMIC DNA]</scope>
    <source>
        <strain evidence="8">CGMCC 1.3240</strain>
    </source>
</reference>
<evidence type="ECO:0000256" key="1">
    <source>
        <dbReference type="ARBA" id="ARBA00004651"/>
    </source>
</evidence>
<sequence length="203" mass="21994">MGKTLLIFTGVLICAIGNVFFAIPNHITAGGITGLSTLLYYWFNWNMGVVYFLLNVPLFLIAWRFSKSLFFQSISGMLLCSIMIGLLTPLSEVYGVKHLWEGSCFGGLVMGLGLGILGFANASLGGGSLTGKILNMKYGFSFSLSTMLIDASVLPFAWFGIGAHQTLFSIIFVVSSAFGIRIVDFSIRSIWTAKNIKLSGDKS</sequence>
<evidence type="ECO:0000256" key="4">
    <source>
        <dbReference type="ARBA" id="ARBA00022989"/>
    </source>
</evidence>
<gene>
    <name evidence="7" type="ORF">ACFPYJ_30330</name>
</gene>
<dbReference type="Proteomes" id="UP001596047">
    <property type="component" value="Unassembled WGS sequence"/>
</dbReference>
<dbReference type="RefSeq" id="WP_379191990.1">
    <property type="nucleotide sequence ID" value="NZ_JBHSOW010000121.1"/>
</dbReference>
<evidence type="ECO:0000313" key="8">
    <source>
        <dbReference type="Proteomes" id="UP001596047"/>
    </source>
</evidence>
<keyword evidence="2" id="KW-1003">Cell membrane</keyword>
<organism evidence="7 8">
    <name type="scientific">Paenibacillus solisilvae</name>
    <dbReference type="NCBI Taxonomy" id="2486751"/>
    <lineage>
        <taxon>Bacteria</taxon>
        <taxon>Bacillati</taxon>
        <taxon>Bacillota</taxon>
        <taxon>Bacilli</taxon>
        <taxon>Bacillales</taxon>
        <taxon>Paenibacillaceae</taxon>
        <taxon>Paenibacillus</taxon>
    </lineage>
</organism>
<accession>A0ABW0W548</accession>
<evidence type="ECO:0000256" key="3">
    <source>
        <dbReference type="ARBA" id="ARBA00022692"/>
    </source>
</evidence>
<name>A0ABW0W548_9BACL</name>
<evidence type="ECO:0000256" key="5">
    <source>
        <dbReference type="ARBA" id="ARBA00023136"/>
    </source>
</evidence>
<feature type="transmembrane region" description="Helical" evidence="6">
    <location>
        <begin position="138"/>
        <end position="161"/>
    </location>
</feature>
<comment type="subcellular location">
    <subcellularLocation>
        <location evidence="1">Cell membrane</location>
        <topology evidence="1">Multi-pass membrane protein</topology>
    </subcellularLocation>
</comment>
<comment type="caution">
    <text evidence="7">The sequence shown here is derived from an EMBL/GenBank/DDBJ whole genome shotgun (WGS) entry which is preliminary data.</text>
</comment>
<proteinExistence type="predicted"/>
<dbReference type="PANTHER" id="PTHR33545">
    <property type="entry name" value="UPF0750 MEMBRANE PROTEIN YITT-RELATED"/>
    <property type="match status" value="1"/>
</dbReference>
<feature type="transmembrane region" description="Helical" evidence="6">
    <location>
        <begin position="107"/>
        <end position="126"/>
    </location>
</feature>
<keyword evidence="3 6" id="KW-0812">Transmembrane</keyword>
<keyword evidence="8" id="KW-1185">Reference proteome</keyword>
<dbReference type="PANTHER" id="PTHR33545:SF5">
    <property type="entry name" value="UPF0750 MEMBRANE PROTEIN YITT"/>
    <property type="match status" value="1"/>
</dbReference>
<dbReference type="Pfam" id="PF02588">
    <property type="entry name" value="YitT_membrane"/>
    <property type="match status" value="1"/>
</dbReference>
<evidence type="ECO:0000256" key="2">
    <source>
        <dbReference type="ARBA" id="ARBA00022475"/>
    </source>
</evidence>
<dbReference type="InterPro" id="IPR003740">
    <property type="entry name" value="YitT"/>
</dbReference>
<dbReference type="InterPro" id="IPR051461">
    <property type="entry name" value="UPF0750_membrane"/>
</dbReference>
<protein>
    <submittedName>
        <fullName evidence="7">YitT family protein</fullName>
    </submittedName>
</protein>
<feature type="transmembrane region" description="Helical" evidence="6">
    <location>
        <begin position="167"/>
        <end position="187"/>
    </location>
</feature>
<evidence type="ECO:0000256" key="6">
    <source>
        <dbReference type="SAM" id="Phobius"/>
    </source>
</evidence>
<keyword evidence="4 6" id="KW-1133">Transmembrane helix</keyword>
<feature type="transmembrane region" description="Helical" evidence="6">
    <location>
        <begin position="69"/>
        <end position="87"/>
    </location>
</feature>